<dbReference type="HOGENOM" id="CLU_017500_0_0_2"/>
<dbReference type="EnsemblBacteria" id="ABQ87958">
    <property type="protein sequence ID" value="ABQ87958"/>
    <property type="gene ID" value="Msm_1753"/>
</dbReference>
<sequence>MNLEEIENRINSIIDEAYHRQIVFWYDENQEFIEDINNIQLNNAKLHILKDNNLIKTKYQIEFEDKNSNYLVYAPFSQPDDNENYLADLIHYAVPFSADKIEMIGQELGISPEFYHLLKKYSLFWNAKSRVNAFKDLNVSFTELNIKQAILAVLSNQKTLNFDYIVREVIINNFNEENEIIKNFEKYNILEDFWELISRKFKYSEDNPSVKRLVRFLILNYTANSYRGSTPKSWDEYLVSDKNNASIFISEFMNNANYSEYYDRIARELESKLNITSLSKTNIDSYINCDSFERFDENIINHYTELLFETKVDLGAEFKEILENRKKTHFYLKYEDNYEVLKYANLFISLINEFMRSELPEKPEEIIKEYSEKWVYLDSYYRKFYYFYDKLDDTEYLEDLRQLVENLYVNRFLSVINPKFTKKLAEKPISELDIPKQWKFFKQHIPTSIRKHKTAVIISDAFRYGCAVELFAELEKDPTRTPEIKPMLSTIPSYTALGMASLLPNKEIVYEGDTILVDGMNCRSTDERNNILSSNVNEVIAISYEDVDKLKSKEFKELTKGLNLIYIYHNKIDARGDHAPSENEVFNAAQETIEDLEVLIKRLRNQGNFAKIFITADHGFIYKRDKLKEHDKVNLDKFPEKKHKRFILSEKPLKIDGAVSLSMEYLNMDKYVNVPIGADVFKAQGAGLNFVHGGASLEECIVPLLEVKAGKGAKNQRTVELQLISTKNTITNYDVMLTFFQKENVSQDVLPLEASVYFIDEENNKISGEQIIFADKNSDSAEDREFKEKFRLLQKQYDKSKNYYLIIRDLKEDVEVDRIPFTIDMAFQDGFDFF</sequence>
<evidence type="ECO:0000313" key="1">
    <source>
        <dbReference type="EMBL" id="ABQ87958.1"/>
    </source>
</evidence>
<dbReference type="KEGG" id="msi:Msm_1753"/>
<organism evidence="1 2">
    <name type="scientific">Methanobrevibacter smithii (strain ATCC 35061 / DSM 861 / OCM 144 / PS)</name>
    <dbReference type="NCBI Taxonomy" id="420247"/>
    <lineage>
        <taxon>Archaea</taxon>
        <taxon>Methanobacteriati</taxon>
        <taxon>Methanobacteriota</taxon>
        <taxon>Methanomada group</taxon>
        <taxon>Methanobacteria</taxon>
        <taxon>Methanobacteriales</taxon>
        <taxon>Methanobacteriaceae</taxon>
        <taxon>Methanobrevibacter</taxon>
    </lineage>
</organism>
<evidence type="ECO:0000313" key="2">
    <source>
        <dbReference type="Proteomes" id="UP000001992"/>
    </source>
</evidence>
<dbReference type="Proteomes" id="UP000001992">
    <property type="component" value="Chromosome"/>
</dbReference>
<protein>
    <submittedName>
        <fullName evidence="1">Uncharacterized protein</fullName>
    </submittedName>
</protein>
<gene>
    <name evidence="1" type="ordered locus">Msm_1753</name>
</gene>
<dbReference type="InterPro" id="IPR017850">
    <property type="entry name" value="Alkaline_phosphatase_core_sf"/>
</dbReference>
<dbReference type="RefSeq" id="WP_011954751.1">
    <property type="nucleotide sequence ID" value="NC_009515.1"/>
</dbReference>
<accession>A5UP30</accession>
<dbReference type="NCBIfam" id="TIGR02687">
    <property type="entry name" value="BREX-1 system phosphatase PglZ type A"/>
    <property type="match status" value="1"/>
</dbReference>
<reference evidence="1 2" key="1">
    <citation type="journal article" date="2007" name="Proc. Natl. Acad. Sci. U.S.A.">
        <title>Genomic and metabolic adaptations of Methanobrevibacter smithii to the human gut.</title>
        <authorList>
            <person name="Samuel B.S."/>
            <person name="Hansen E.E."/>
            <person name="Manchester J.K."/>
            <person name="Coutinho P.M."/>
            <person name="Henrissat B."/>
            <person name="Fulton R."/>
            <person name="Latreille P."/>
            <person name="Kim K."/>
            <person name="Wilson R.K."/>
            <person name="Gordon J.I."/>
        </authorList>
    </citation>
    <scope>NUCLEOTIDE SEQUENCE [LARGE SCALE GENOMIC DNA]</scope>
    <source>
        <strain evidence="2">ATCC 35061 / DSM 861 / OCM 144 / PS</strain>
    </source>
</reference>
<dbReference type="PATRIC" id="fig|420247.28.peg.1742"/>
<dbReference type="EMBL" id="CP000678">
    <property type="protein sequence ID" value="ABQ87958.1"/>
    <property type="molecule type" value="Genomic_DNA"/>
</dbReference>
<dbReference type="AlphaFoldDB" id="A5UP30"/>
<dbReference type="Pfam" id="PF08665">
    <property type="entry name" value="PglZ"/>
    <property type="match status" value="1"/>
</dbReference>
<dbReference type="InterPro" id="IPR014060">
    <property type="entry name" value="PglZ"/>
</dbReference>
<dbReference type="GeneID" id="78818395"/>
<keyword evidence="2" id="KW-1185">Reference proteome</keyword>
<dbReference type="STRING" id="420247.Msm_1753"/>
<dbReference type="BioCyc" id="MSMI420247:GHWZ-1795-MONOMER"/>
<name>A5UP30_METS3</name>
<proteinExistence type="predicted"/>
<dbReference type="Gene3D" id="3.40.720.10">
    <property type="entry name" value="Alkaline Phosphatase, subunit A"/>
    <property type="match status" value="1"/>
</dbReference>
<dbReference type="eggNOG" id="arCOG05218">
    <property type="taxonomic scope" value="Archaea"/>
</dbReference>